<proteinExistence type="predicted"/>
<evidence type="ECO:0000256" key="1">
    <source>
        <dbReference type="ARBA" id="ARBA00004141"/>
    </source>
</evidence>
<dbReference type="GO" id="GO:0016020">
    <property type="term" value="C:membrane"/>
    <property type="evidence" value="ECO:0007669"/>
    <property type="project" value="UniProtKB-SubCell"/>
</dbReference>
<name>A0A1S3D9H0_DIACI</name>
<dbReference type="KEGG" id="dci:103514119"/>
<comment type="subcellular location">
    <subcellularLocation>
        <location evidence="1">Membrane</location>
        <topology evidence="1">Multi-pass membrane protein</topology>
    </subcellularLocation>
</comment>
<sequence length="507" mass="57492">MGISLGCCEAPVASYIGEISEPKLRGAISLLTGFASSVGALVIYVLYTYTSWRYTFLLSAIIPSISLMVIGFLPESPAYWVSKHRFDDARKSLMWLRGWIKAEDPGSEIMTNIEGELKQLIDITNESNVLYINTKVKRGYHLDNISSDCFVHNDETCLIEDEGNKRASTTESIIVHTMNHVKCCTSQEYTYAIEGIAREMRFDNNNVDSLMSGNTINRNVDVKVNGRKLSESSRQENFNNALTGRLTTDRQVRQRCCSQNFTTDENVDVPTDGNSTTEEPAYYIVKVKHPKTIGNLVRYTMRNEEIRRPLIMVLIVMCITTIASLSPIRPFLMEIIQTYDDTINTDNVLIGTSILNILGFFLCAVTINRLGKRRLVILSLAINAVVSFTLGYFAYTHVAQSRIPIYCIYVNCFLQGYGILQLPWILMSEVFPLEIRGIACGLCAGFSYLLTFFFTKTYLTMTSMFGLAFTIYFYSATGVVGILYIYFFIPETENKTLHQIQRHFLRR</sequence>
<dbReference type="InterPro" id="IPR005828">
    <property type="entry name" value="MFS_sugar_transport-like"/>
</dbReference>
<dbReference type="PANTHER" id="PTHR48021">
    <property type="match status" value="1"/>
</dbReference>
<reference evidence="8" key="1">
    <citation type="submission" date="2025-08" db="UniProtKB">
        <authorList>
            <consortium name="RefSeq"/>
        </authorList>
    </citation>
    <scope>IDENTIFICATION</scope>
</reference>
<feature type="transmembrane region" description="Helical" evidence="5">
    <location>
        <begin position="375"/>
        <end position="397"/>
    </location>
</feature>
<feature type="transmembrane region" description="Helical" evidence="5">
    <location>
        <begin position="403"/>
        <end position="426"/>
    </location>
</feature>
<dbReference type="RefSeq" id="XP_008477204.1">
    <property type="nucleotide sequence ID" value="XM_008478982.3"/>
</dbReference>
<feature type="transmembrane region" description="Helical" evidence="5">
    <location>
        <begin position="53"/>
        <end position="73"/>
    </location>
</feature>
<feature type="transmembrane region" description="Helical" evidence="5">
    <location>
        <begin position="471"/>
        <end position="489"/>
    </location>
</feature>
<evidence type="ECO:0000313" key="8">
    <source>
        <dbReference type="RefSeq" id="XP_008477204.1"/>
    </source>
</evidence>
<gene>
    <name evidence="8" type="primary">LOC103514119</name>
</gene>
<dbReference type="InterPro" id="IPR020846">
    <property type="entry name" value="MFS_dom"/>
</dbReference>
<accession>A0A1S3D9H0</accession>
<dbReference type="PROSITE" id="PS50850">
    <property type="entry name" value="MFS"/>
    <property type="match status" value="1"/>
</dbReference>
<organism evidence="7 8">
    <name type="scientific">Diaphorina citri</name>
    <name type="common">Asian citrus psyllid</name>
    <dbReference type="NCBI Taxonomy" id="121845"/>
    <lineage>
        <taxon>Eukaryota</taxon>
        <taxon>Metazoa</taxon>
        <taxon>Ecdysozoa</taxon>
        <taxon>Arthropoda</taxon>
        <taxon>Hexapoda</taxon>
        <taxon>Insecta</taxon>
        <taxon>Pterygota</taxon>
        <taxon>Neoptera</taxon>
        <taxon>Paraneoptera</taxon>
        <taxon>Hemiptera</taxon>
        <taxon>Sternorrhyncha</taxon>
        <taxon>Psylloidea</taxon>
        <taxon>Psyllidae</taxon>
        <taxon>Diaphorininae</taxon>
        <taxon>Diaphorina</taxon>
    </lineage>
</organism>
<evidence type="ECO:0000256" key="4">
    <source>
        <dbReference type="ARBA" id="ARBA00023136"/>
    </source>
</evidence>
<feature type="transmembrane region" description="Helical" evidence="5">
    <location>
        <begin position="348"/>
        <end position="368"/>
    </location>
</feature>
<keyword evidence="4 5" id="KW-0472">Membrane</keyword>
<dbReference type="PANTHER" id="PTHR48021:SF39">
    <property type="entry name" value="MAJOR FACILITATOR SUPERFAMILY (MFS) PROFILE DOMAIN-CONTAINING PROTEIN"/>
    <property type="match status" value="1"/>
</dbReference>
<dbReference type="InterPro" id="IPR050549">
    <property type="entry name" value="MFS_Trehalose_Transporter"/>
</dbReference>
<evidence type="ECO:0000256" key="2">
    <source>
        <dbReference type="ARBA" id="ARBA00022692"/>
    </source>
</evidence>
<feature type="transmembrane region" description="Helical" evidence="5">
    <location>
        <begin position="27"/>
        <end position="47"/>
    </location>
</feature>
<protein>
    <submittedName>
        <fullName evidence="8">Facilitated trehalose transporter Tret1-2 homolog isoform X2</fullName>
    </submittedName>
</protein>
<dbReference type="GeneID" id="103514119"/>
<keyword evidence="2 5" id="KW-0812">Transmembrane</keyword>
<dbReference type="SUPFAM" id="SSF103473">
    <property type="entry name" value="MFS general substrate transporter"/>
    <property type="match status" value="1"/>
</dbReference>
<dbReference type="Gene3D" id="1.20.1250.20">
    <property type="entry name" value="MFS general substrate transporter like domains"/>
    <property type="match status" value="2"/>
</dbReference>
<evidence type="ECO:0000259" key="6">
    <source>
        <dbReference type="PROSITE" id="PS50850"/>
    </source>
</evidence>
<feature type="transmembrane region" description="Helical" evidence="5">
    <location>
        <begin position="438"/>
        <end position="459"/>
    </location>
</feature>
<dbReference type="AlphaFoldDB" id="A0A1S3D9H0"/>
<dbReference type="STRING" id="121845.A0A1S3D9H0"/>
<feature type="domain" description="Major facilitator superfamily (MFS) profile" evidence="6">
    <location>
        <begin position="1"/>
        <end position="493"/>
    </location>
</feature>
<feature type="transmembrane region" description="Helical" evidence="5">
    <location>
        <begin position="310"/>
        <end position="328"/>
    </location>
</feature>
<keyword evidence="7" id="KW-1185">Reference proteome</keyword>
<evidence type="ECO:0000313" key="7">
    <source>
        <dbReference type="Proteomes" id="UP000079169"/>
    </source>
</evidence>
<dbReference type="Proteomes" id="UP000079169">
    <property type="component" value="Unplaced"/>
</dbReference>
<evidence type="ECO:0000256" key="5">
    <source>
        <dbReference type="SAM" id="Phobius"/>
    </source>
</evidence>
<dbReference type="GO" id="GO:0022857">
    <property type="term" value="F:transmembrane transporter activity"/>
    <property type="evidence" value="ECO:0007669"/>
    <property type="project" value="InterPro"/>
</dbReference>
<dbReference type="Pfam" id="PF00083">
    <property type="entry name" value="Sugar_tr"/>
    <property type="match status" value="2"/>
</dbReference>
<dbReference type="PaxDb" id="121845-A0A1S3D9H0"/>
<keyword evidence="3 5" id="KW-1133">Transmembrane helix</keyword>
<evidence type="ECO:0000256" key="3">
    <source>
        <dbReference type="ARBA" id="ARBA00022989"/>
    </source>
</evidence>
<dbReference type="InterPro" id="IPR036259">
    <property type="entry name" value="MFS_trans_sf"/>
</dbReference>